<accession>S7MWG2</accession>
<evidence type="ECO:0000256" key="1">
    <source>
        <dbReference type="SAM" id="MobiDB-lite"/>
    </source>
</evidence>
<sequence>MPMLPGNCRHPNRTREQRRGNWGEARTREGWWEEGVEAQTHRGCSHRLLRVP</sequence>
<evidence type="ECO:0000313" key="2">
    <source>
        <dbReference type="EMBL" id="EPQ08931.1"/>
    </source>
</evidence>
<dbReference type="EMBL" id="KE162609">
    <property type="protein sequence ID" value="EPQ08931.1"/>
    <property type="molecule type" value="Genomic_DNA"/>
</dbReference>
<dbReference type="AlphaFoldDB" id="S7MWG2"/>
<evidence type="ECO:0000313" key="3">
    <source>
        <dbReference type="Proteomes" id="UP000052978"/>
    </source>
</evidence>
<keyword evidence="3" id="KW-1185">Reference proteome</keyword>
<protein>
    <submittedName>
        <fullName evidence="2">Uncharacterized protein</fullName>
    </submittedName>
</protein>
<reference evidence="2 3" key="1">
    <citation type="journal article" date="2013" name="Nat. Commun.">
        <title>Genome analysis reveals insights into physiology and longevity of the Brandt's bat Myotis brandtii.</title>
        <authorList>
            <person name="Seim I."/>
            <person name="Fang X."/>
            <person name="Xiong Z."/>
            <person name="Lobanov A.V."/>
            <person name="Huang Z."/>
            <person name="Ma S."/>
            <person name="Feng Y."/>
            <person name="Turanov A.A."/>
            <person name="Zhu Y."/>
            <person name="Lenz T.L."/>
            <person name="Gerashchenko M.V."/>
            <person name="Fan D."/>
            <person name="Hee Yim S."/>
            <person name="Yao X."/>
            <person name="Jordan D."/>
            <person name="Xiong Y."/>
            <person name="Ma Y."/>
            <person name="Lyapunov A.N."/>
            <person name="Chen G."/>
            <person name="Kulakova O.I."/>
            <person name="Sun Y."/>
            <person name="Lee S.G."/>
            <person name="Bronson R.T."/>
            <person name="Moskalev A.A."/>
            <person name="Sunyaev S.R."/>
            <person name="Zhang G."/>
            <person name="Krogh A."/>
            <person name="Wang J."/>
            <person name="Gladyshev V.N."/>
        </authorList>
    </citation>
    <scope>NUCLEOTIDE SEQUENCE [LARGE SCALE GENOMIC DNA]</scope>
</reference>
<name>S7MWG2_MYOBR</name>
<feature type="compositionally biased region" description="Basic and acidic residues" evidence="1">
    <location>
        <begin position="13"/>
        <end position="25"/>
    </location>
</feature>
<dbReference type="Proteomes" id="UP000052978">
    <property type="component" value="Unassembled WGS sequence"/>
</dbReference>
<feature type="region of interest" description="Disordered" evidence="1">
    <location>
        <begin position="1"/>
        <end position="25"/>
    </location>
</feature>
<proteinExistence type="predicted"/>
<organism evidence="2 3">
    <name type="scientific">Myotis brandtii</name>
    <name type="common">Brandt's bat</name>
    <dbReference type="NCBI Taxonomy" id="109478"/>
    <lineage>
        <taxon>Eukaryota</taxon>
        <taxon>Metazoa</taxon>
        <taxon>Chordata</taxon>
        <taxon>Craniata</taxon>
        <taxon>Vertebrata</taxon>
        <taxon>Euteleostomi</taxon>
        <taxon>Mammalia</taxon>
        <taxon>Eutheria</taxon>
        <taxon>Laurasiatheria</taxon>
        <taxon>Chiroptera</taxon>
        <taxon>Yangochiroptera</taxon>
        <taxon>Vespertilionidae</taxon>
        <taxon>Myotis</taxon>
    </lineage>
</organism>
<gene>
    <name evidence="2" type="ORF">D623_10017018</name>
</gene>